<evidence type="ECO:0000256" key="3">
    <source>
        <dbReference type="ARBA" id="ARBA00004906"/>
    </source>
</evidence>
<comment type="pathway">
    <text evidence="3">Protein modification; protein ubiquitination.</text>
</comment>
<evidence type="ECO:0000256" key="14">
    <source>
        <dbReference type="SAM" id="Phobius"/>
    </source>
</evidence>
<accession>A0A550CKR9</accession>
<dbReference type="GO" id="GO:0061630">
    <property type="term" value="F:ubiquitin protein ligase activity"/>
    <property type="evidence" value="ECO:0007669"/>
    <property type="project" value="UniProtKB-EC"/>
</dbReference>
<feature type="transmembrane region" description="Helical" evidence="14">
    <location>
        <begin position="84"/>
        <end position="107"/>
    </location>
</feature>
<feature type="transmembrane region" description="Helical" evidence="14">
    <location>
        <begin position="1231"/>
        <end position="1256"/>
    </location>
</feature>
<evidence type="ECO:0000256" key="5">
    <source>
        <dbReference type="ARBA" id="ARBA00022679"/>
    </source>
</evidence>
<evidence type="ECO:0000259" key="15">
    <source>
        <dbReference type="PROSITE" id="PS51292"/>
    </source>
</evidence>
<feature type="region of interest" description="Disordered" evidence="13">
    <location>
        <begin position="590"/>
        <end position="634"/>
    </location>
</feature>
<feature type="compositionally biased region" description="Polar residues" evidence="13">
    <location>
        <begin position="474"/>
        <end position="490"/>
    </location>
</feature>
<keyword evidence="12 14" id="KW-0472">Membrane</keyword>
<proteinExistence type="predicted"/>
<dbReference type="Proteomes" id="UP000320762">
    <property type="component" value="Unassembled WGS sequence"/>
</dbReference>
<evidence type="ECO:0000256" key="8">
    <source>
        <dbReference type="ARBA" id="ARBA00022771"/>
    </source>
</evidence>
<name>A0A550CKR9_9AGAR</name>
<reference evidence="16 17" key="1">
    <citation type="journal article" date="2019" name="New Phytol.">
        <title>Comparative genomics reveals unique wood-decay strategies and fruiting body development in the Schizophyllaceae.</title>
        <authorList>
            <person name="Almasi E."/>
            <person name="Sahu N."/>
            <person name="Krizsan K."/>
            <person name="Balint B."/>
            <person name="Kovacs G.M."/>
            <person name="Kiss B."/>
            <person name="Cseklye J."/>
            <person name="Drula E."/>
            <person name="Henrissat B."/>
            <person name="Nagy I."/>
            <person name="Chovatia M."/>
            <person name="Adam C."/>
            <person name="LaButti K."/>
            <person name="Lipzen A."/>
            <person name="Riley R."/>
            <person name="Grigoriev I.V."/>
            <person name="Nagy L.G."/>
        </authorList>
    </citation>
    <scope>NUCLEOTIDE SEQUENCE [LARGE SCALE GENOMIC DNA]</scope>
    <source>
        <strain evidence="16 17">NL-1724</strain>
    </source>
</reference>
<dbReference type="GO" id="GO:0008270">
    <property type="term" value="F:zinc ion binding"/>
    <property type="evidence" value="ECO:0007669"/>
    <property type="project" value="UniProtKB-KW"/>
</dbReference>
<evidence type="ECO:0000256" key="4">
    <source>
        <dbReference type="ARBA" id="ARBA00012483"/>
    </source>
</evidence>
<feature type="transmembrane region" description="Helical" evidence="14">
    <location>
        <begin position="1177"/>
        <end position="1197"/>
    </location>
</feature>
<dbReference type="EC" id="2.3.2.27" evidence="4"/>
<feature type="compositionally biased region" description="Polar residues" evidence="13">
    <location>
        <begin position="520"/>
        <end position="529"/>
    </location>
</feature>
<keyword evidence="5" id="KW-0808">Transferase</keyword>
<dbReference type="InterPro" id="IPR011016">
    <property type="entry name" value="Znf_RING-CH"/>
</dbReference>
<keyword evidence="8" id="KW-0863">Zinc-finger</keyword>
<evidence type="ECO:0000256" key="10">
    <source>
        <dbReference type="ARBA" id="ARBA00022833"/>
    </source>
</evidence>
<dbReference type="Gene3D" id="3.30.40.10">
    <property type="entry name" value="Zinc/RING finger domain, C3HC4 (zinc finger)"/>
    <property type="match status" value="1"/>
</dbReference>
<gene>
    <name evidence="16" type="ORF">BD626DRAFT_546886</name>
</gene>
<evidence type="ECO:0000313" key="17">
    <source>
        <dbReference type="Proteomes" id="UP000320762"/>
    </source>
</evidence>
<feature type="transmembrane region" description="Helical" evidence="14">
    <location>
        <begin position="879"/>
        <end position="910"/>
    </location>
</feature>
<feature type="transmembrane region" description="Helical" evidence="14">
    <location>
        <begin position="707"/>
        <end position="726"/>
    </location>
</feature>
<dbReference type="STRING" id="97359.A0A550CKR9"/>
<evidence type="ECO:0000256" key="13">
    <source>
        <dbReference type="SAM" id="MobiDB-lite"/>
    </source>
</evidence>
<keyword evidence="7" id="KW-0479">Metal-binding</keyword>
<dbReference type="PANTHER" id="PTHR13145:SF0">
    <property type="entry name" value="E3 UBIQUITIN-PROTEIN LIGASE MARCHF6"/>
    <property type="match status" value="1"/>
</dbReference>
<dbReference type="InterPro" id="IPR056521">
    <property type="entry name" value="MARCHF6-like_C"/>
</dbReference>
<dbReference type="Pfam" id="PF23113">
    <property type="entry name" value="MARCHF6_C"/>
    <property type="match status" value="1"/>
</dbReference>
<organism evidence="16 17">
    <name type="scientific">Schizophyllum amplum</name>
    <dbReference type="NCBI Taxonomy" id="97359"/>
    <lineage>
        <taxon>Eukaryota</taxon>
        <taxon>Fungi</taxon>
        <taxon>Dikarya</taxon>
        <taxon>Basidiomycota</taxon>
        <taxon>Agaricomycotina</taxon>
        <taxon>Agaricomycetes</taxon>
        <taxon>Agaricomycetidae</taxon>
        <taxon>Agaricales</taxon>
        <taxon>Schizophyllaceae</taxon>
        <taxon>Schizophyllum</taxon>
    </lineage>
</organism>
<evidence type="ECO:0000256" key="9">
    <source>
        <dbReference type="ARBA" id="ARBA00022786"/>
    </source>
</evidence>
<dbReference type="CDD" id="cd16702">
    <property type="entry name" value="RING_CH-C4HC3_MARCH6"/>
    <property type="match status" value="1"/>
</dbReference>
<feature type="domain" description="RING-CH-type" evidence="15">
    <location>
        <begin position="1"/>
        <end position="60"/>
    </location>
</feature>
<feature type="transmembrane region" description="Helical" evidence="14">
    <location>
        <begin position="185"/>
        <end position="205"/>
    </location>
</feature>
<dbReference type="GO" id="GO:0005789">
    <property type="term" value="C:endoplasmic reticulum membrane"/>
    <property type="evidence" value="ECO:0007669"/>
    <property type="project" value="TreeGrafter"/>
</dbReference>
<evidence type="ECO:0000256" key="12">
    <source>
        <dbReference type="ARBA" id="ARBA00023136"/>
    </source>
</evidence>
<feature type="region of interest" description="Disordered" evidence="13">
    <location>
        <begin position="427"/>
        <end position="555"/>
    </location>
</feature>
<comment type="caution">
    <text evidence="16">The sequence shown here is derived from an EMBL/GenBank/DDBJ whole genome shotgun (WGS) entry which is preliminary data.</text>
</comment>
<dbReference type="PROSITE" id="PS51292">
    <property type="entry name" value="ZF_RING_CH"/>
    <property type="match status" value="1"/>
</dbReference>
<dbReference type="GO" id="GO:0036503">
    <property type="term" value="P:ERAD pathway"/>
    <property type="evidence" value="ECO:0007669"/>
    <property type="project" value="TreeGrafter"/>
</dbReference>
<feature type="compositionally biased region" description="Basic and acidic residues" evidence="13">
    <location>
        <begin position="337"/>
        <end position="350"/>
    </location>
</feature>
<evidence type="ECO:0000256" key="7">
    <source>
        <dbReference type="ARBA" id="ARBA00022723"/>
    </source>
</evidence>
<feature type="transmembrane region" description="Helical" evidence="14">
    <location>
        <begin position="989"/>
        <end position="1011"/>
    </location>
</feature>
<feature type="transmembrane region" description="Helical" evidence="14">
    <location>
        <begin position="1136"/>
        <end position="1157"/>
    </location>
</feature>
<protein>
    <recommendedName>
        <fullName evidence="4">RING-type E3 ubiquitin transferase</fullName>
        <ecNumber evidence="4">2.3.2.27</ecNumber>
    </recommendedName>
</protein>
<keyword evidence="9" id="KW-0833">Ubl conjugation pathway</keyword>
<evidence type="ECO:0000256" key="1">
    <source>
        <dbReference type="ARBA" id="ARBA00000900"/>
    </source>
</evidence>
<keyword evidence="11 14" id="KW-1133">Transmembrane helix</keyword>
<feature type="transmembrane region" description="Helical" evidence="14">
    <location>
        <begin position="930"/>
        <end position="951"/>
    </location>
</feature>
<feature type="transmembrane region" description="Helical" evidence="14">
    <location>
        <begin position="1031"/>
        <end position="1050"/>
    </location>
</feature>
<comment type="subcellular location">
    <subcellularLocation>
        <location evidence="2">Membrane</location>
        <topology evidence="2">Multi-pass membrane protein</topology>
    </subcellularLocation>
</comment>
<dbReference type="EMBL" id="VDMD01000005">
    <property type="protein sequence ID" value="TRM65382.1"/>
    <property type="molecule type" value="Genomic_DNA"/>
</dbReference>
<feature type="region of interest" description="Disordered" evidence="13">
    <location>
        <begin position="337"/>
        <end position="365"/>
    </location>
</feature>
<comment type="catalytic activity">
    <reaction evidence="1">
        <text>S-ubiquitinyl-[E2 ubiquitin-conjugating enzyme]-L-cysteine + [acceptor protein]-L-lysine = [E2 ubiquitin-conjugating enzyme]-L-cysteine + N(6)-ubiquitinyl-[acceptor protein]-L-lysine.</text>
        <dbReference type="EC" id="2.3.2.27"/>
    </reaction>
</comment>
<keyword evidence="10" id="KW-0862">Zinc</keyword>
<dbReference type="OrthoDB" id="264354at2759"/>
<evidence type="ECO:0000256" key="6">
    <source>
        <dbReference type="ARBA" id="ARBA00022692"/>
    </source>
</evidence>
<feature type="compositionally biased region" description="Basic and acidic residues" evidence="13">
    <location>
        <begin position="445"/>
        <end position="456"/>
    </location>
</feature>
<sequence length="1581" mass="174800">MDEQDTCRICSAPAEPGQPLFHPCKCSGTIRYIHQDCLSTWLAHSKKKNCDVCKHPYAFTKVYAPDMPRKLPPLLIVRRAFRSVFDAAVFCLRALMVATIWLGALPYGTVWAWRMYFNLGDATAHWIASRSRTNYTTNAGFLEQVLFPPFPVEALDEATVRARADAPFLERVIKHPLWLSLSSDIFTGQIIASFIVLTFVAIFLLREWIAQNARPATAILDEMPAPPPPAPAPPAEEEERPFARYLEIPPGGLPVQGGIMRPTPEMRGPLPWPPPEDAERNLRVAFEARLQAQRGERVDDASDSAASDAELLHKRRRELPMRELHASVHARRIRTLQGERDNRGQAERSDPFYFGEPRAPEPSAGTAPFAFGYTAYRAMEGEPQASSSSQILPRLNIPNDTAFTFTAPADAPKPMTFHPINQLTFQSSYIRPNGSPNLGQSNKGFRFDTSRPKNDMHFSFGPNTFPSVSAEPAGQSSTNFHSLWPSQEPSSLAGPGSQPEAGPSRFPGSLATTGVAGPSNWASMPSPATGTPPLLTPSRRPPLPPTTTPLRSPVLSSAGASAGIALAMYRAPEELRNGYFDDVTARPMPADAMPSMPADTEVNGHVADSDNTPGGSESKGKSPATEDGLSSEEWEDVEREQLDEYFPEQDVEDEDLQDELLREEDAHNVDAVPVEEAEIEGNVDDDVDGALEAIGMRGPLGNVLQNAMLMTFVLDTAIGLGIWVPFTVGKATALLTLDPPRLFKLLQLPMVIIRVLTDPIYETFLTYVDNVFSPSVAGEALAGSGLAPEPSFFWDAIVGQQLEEVLASFGAYVRLVAEAITQTWTRLALGDGPTERAFAICLGDSVILLSAAVYLNLLSVGNVQTATRAVRNTVRQQVIVLKVAFFIFIELVVFPLGCGLILDACTMWMFPEVNVAARTIFFLHAPVTAIFYHWVAGTMFMYTFAVILAGCRTIMRPGAMWFIKDPQDANAHPIRDILDRSTLTHLRKICLSGIMYVVVVGLSVGSLWILLSLGGHSFLPLRWKTREPLSNVPVDLVFLHVALPYTMRYFRPRRYPDEERSPASYSKHMTTYLISLWNRQPLDHSQYVTDGSFRRVPSHDHVPIPPEMRATAARAKRQLQDEFTIVYLPPLFRWRVILFIVSLWVIGSVWAGVAFAVPLQLGRLFFRLWVPQDVHDGYSFLAGFYLLWACMHIIRAVDRLDKRRQRTGLEGPRSDLRIYVLKRGTLWTAKIVYMAVCVGVIIPTLLALVFDCYVLLPLRFTLNPTLVPRVRIVDAWALGLLYMKALSFGLRAGPRNSLSRGIQQMISGGMTHPDPVSATKQVIAPWSAVSFSLSSFLRRFSRRACYCSPGGALPGKVLFTRFYPGILSFALSSLIFEGMHETLHKWQQDIRDTEFLVEMRLRNHETGTIKHDLRSRAAPASGCIVLARHDGFSVRLRVDADPKHAPNERAVVVVSVLVQRLLVHVVAQVSIALGVAEEDATPGVLVGAVLRCTGEWRRSVLGAREGLSDVLDDEDGYRLAGDDGAAAGAGLVAAEHVVGIFWVEAVLIRRGRAAKPALQAVEAENVAARRESARRRERGET</sequence>
<dbReference type="SUPFAM" id="SSF57850">
    <property type="entry name" value="RING/U-box"/>
    <property type="match status" value="1"/>
</dbReference>
<dbReference type="SMART" id="SM00744">
    <property type="entry name" value="RINGv"/>
    <property type="match status" value="1"/>
</dbReference>
<evidence type="ECO:0000256" key="11">
    <source>
        <dbReference type="ARBA" id="ARBA00022989"/>
    </source>
</evidence>
<evidence type="ECO:0000256" key="2">
    <source>
        <dbReference type="ARBA" id="ARBA00004141"/>
    </source>
</evidence>
<keyword evidence="17" id="KW-1185">Reference proteome</keyword>
<dbReference type="FunFam" id="3.30.40.10:FF:000287">
    <property type="entry name" value="RING finger membrane protein"/>
    <property type="match status" value="1"/>
</dbReference>
<feature type="compositionally biased region" description="Polar residues" evidence="13">
    <location>
        <begin position="427"/>
        <end position="443"/>
    </location>
</feature>
<dbReference type="Pfam" id="PF12906">
    <property type="entry name" value="RINGv"/>
    <property type="match status" value="1"/>
</dbReference>
<keyword evidence="6 14" id="KW-0812">Transmembrane</keyword>
<dbReference type="PANTHER" id="PTHR13145">
    <property type="entry name" value="SSM4 PROTEIN"/>
    <property type="match status" value="1"/>
</dbReference>
<evidence type="ECO:0000313" key="16">
    <source>
        <dbReference type="EMBL" id="TRM65382.1"/>
    </source>
</evidence>
<feature type="transmembrane region" description="Helical" evidence="14">
    <location>
        <begin position="837"/>
        <end position="858"/>
    </location>
</feature>
<dbReference type="InterPro" id="IPR013083">
    <property type="entry name" value="Znf_RING/FYVE/PHD"/>
</dbReference>